<dbReference type="InterPro" id="IPR036388">
    <property type="entry name" value="WH-like_DNA-bd_sf"/>
</dbReference>
<evidence type="ECO:0000313" key="7">
    <source>
        <dbReference type="EMBL" id="TGA99700.1"/>
    </source>
</evidence>
<accession>A0A4Z0GT17</accession>
<dbReference type="PANTHER" id="PTHR43133">
    <property type="entry name" value="RNA POLYMERASE ECF-TYPE SIGMA FACTO"/>
    <property type="match status" value="1"/>
</dbReference>
<reference evidence="7 8" key="1">
    <citation type="submission" date="2019-03" db="EMBL/GenBank/DDBJ databases">
        <authorList>
            <person name="Gonzalez-Pimentel J.L."/>
        </authorList>
    </citation>
    <scope>NUCLEOTIDE SEQUENCE [LARGE SCALE GENOMIC DNA]</scope>
    <source>
        <strain evidence="7 8">JCM 31289</strain>
    </source>
</reference>
<dbReference type="InterPro" id="IPR007627">
    <property type="entry name" value="RNA_pol_sigma70_r2"/>
</dbReference>
<dbReference type="NCBIfam" id="TIGR02937">
    <property type="entry name" value="sigma70-ECF"/>
    <property type="match status" value="1"/>
</dbReference>
<dbReference type="AlphaFoldDB" id="A0A4Z0GT17"/>
<evidence type="ECO:0000256" key="2">
    <source>
        <dbReference type="ARBA" id="ARBA00023015"/>
    </source>
</evidence>
<evidence type="ECO:0000256" key="4">
    <source>
        <dbReference type="ARBA" id="ARBA00023163"/>
    </source>
</evidence>
<evidence type="ECO:0000259" key="6">
    <source>
        <dbReference type="Pfam" id="PF08281"/>
    </source>
</evidence>
<feature type="domain" description="RNA polymerase sigma-70 region 2" evidence="5">
    <location>
        <begin position="33"/>
        <end position="99"/>
    </location>
</feature>
<keyword evidence="8" id="KW-1185">Reference proteome</keyword>
<evidence type="ECO:0000259" key="5">
    <source>
        <dbReference type="Pfam" id="PF04542"/>
    </source>
</evidence>
<evidence type="ECO:0000256" key="1">
    <source>
        <dbReference type="ARBA" id="ARBA00010641"/>
    </source>
</evidence>
<dbReference type="InterPro" id="IPR039425">
    <property type="entry name" value="RNA_pol_sigma-70-like"/>
</dbReference>
<comment type="similarity">
    <text evidence="1">Belongs to the sigma-70 factor family. ECF subfamily.</text>
</comment>
<dbReference type="Proteomes" id="UP000297948">
    <property type="component" value="Unassembled WGS sequence"/>
</dbReference>
<dbReference type="Pfam" id="PF04542">
    <property type="entry name" value="Sigma70_r2"/>
    <property type="match status" value="1"/>
</dbReference>
<dbReference type="OrthoDB" id="5518337at2"/>
<keyword evidence="3" id="KW-0731">Sigma factor</keyword>
<dbReference type="GO" id="GO:0016987">
    <property type="term" value="F:sigma factor activity"/>
    <property type="evidence" value="ECO:0007669"/>
    <property type="project" value="UniProtKB-KW"/>
</dbReference>
<dbReference type="InterPro" id="IPR013325">
    <property type="entry name" value="RNA_pol_sigma_r2"/>
</dbReference>
<dbReference type="GO" id="GO:0006352">
    <property type="term" value="P:DNA-templated transcription initiation"/>
    <property type="evidence" value="ECO:0007669"/>
    <property type="project" value="InterPro"/>
</dbReference>
<evidence type="ECO:0000313" key="8">
    <source>
        <dbReference type="Proteomes" id="UP000297948"/>
    </source>
</evidence>
<dbReference type="InterPro" id="IPR013324">
    <property type="entry name" value="RNA_pol_sigma_r3/r4-like"/>
</dbReference>
<protein>
    <submittedName>
        <fullName evidence="7">RNA polymerase sigma factor</fullName>
    </submittedName>
</protein>
<comment type="caution">
    <text evidence="7">The sequence shown here is derived from an EMBL/GenBank/DDBJ whole genome shotgun (WGS) entry which is preliminary data.</text>
</comment>
<organism evidence="7 8">
    <name type="scientific">Streptomyces palmae</name>
    <dbReference type="NCBI Taxonomy" id="1701085"/>
    <lineage>
        <taxon>Bacteria</taxon>
        <taxon>Bacillati</taxon>
        <taxon>Actinomycetota</taxon>
        <taxon>Actinomycetes</taxon>
        <taxon>Kitasatosporales</taxon>
        <taxon>Streptomycetaceae</taxon>
        <taxon>Streptomyces</taxon>
    </lineage>
</organism>
<dbReference type="SUPFAM" id="SSF88659">
    <property type="entry name" value="Sigma3 and sigma4 domains of RNA polymerase sigma factors"/>
    <property type="match status" value="1"/>
</dbReference>
<feature type="domain" description="RNA polymerase sigma factor 70 region 4 type 2" evidence="6">
    <location>
        <begin position="132"/>
        <end position="184"/>
    </location>
</feature>
<dbReference type="RefSeq" id="WP_135340878.1">
    <property type="nucleotide sequence ID" value="NZ_JBHLTX010000026.1"/>
</dbReference>
<dbReference type="PANTHER" id="PTHR43133:SF25">
    <property type="entry name" value="RNA POLYMERASE SIGMA FACTOR RFAY-RELATED"/>
    <property type="match status" value="1"/>
</dbReference>
<keyword evidence="4" id="KW-0804">Transcription</keyword>
<dbReference type="Gene3D" id="1.10.10.10">
    <property type="entry name" value="Winged helix-like DNA-binding domain superfamily/Winged helix DNA-binding domain"/>
    <property type="match status" value="1"/>
</dbReference>
<dbReference type="Pfam" id="PF08281">
    <property type="entry name" value="Sigma70_r4_2"/>
    <property type="match status" value="1"/>
</dbReference>
<dbReference type="GO" id="GO:0003677">
    <property type="term" value="F:DNA binding"/>
    <property type="evidence" value="ECO:0007669"/>
    <property type="project" value="InterPro"/>
</dbReference>
<dbReference type="InterPro" id="IPR014284">
    <property type="entry name" value="RNA_pol_sigma-70_dom"/>
</dbReference>
<dbReference type="Gene3D" id="1.10.1740.10">
    <property type="match status" value="1"/>
</dbReference>
<evidence type="ECO:0000256" key="3">
    <source>
        <dbReference type="ARBA" id="ARBA00023082"/>
    </source>
</evidence>
<dbReference type="InterPro" id="IPR013249">
    <property type="entry name" value="RNA_pol_sigma70_r4_t2"/>
</dbReference>
<gene>
    <name evidence="7" type="ORF">E4099_22225</name>
</gene>
<dbReference type="CDD" id="cd06171">
    <property type="entry name" value="Sigma70_r4"/>
    <property type="match status" value="1"/>
</dbReference>
<sequence length="203" mass="22120">MTAHSRLTPDRARTDDAALIEQSAADPEVFATLYDRHAATIHRYVARRLGQDLADDLVADTFLIAFRRRGGYDLSRPDALPWLYGIAANLIGKHRRAEVRAYRALARTGTDPVAESYTDRIDGQVSAQASSKQLAAALAALSAKDRDVLLLIAWAELTYDAVGQALGIPIGTVRSRLNRARKKMRAALGGIDPTLVQEVATRG</sequence>
<keyword evidence="2" id="KW-0805">Transcription regulation</keyword>
<dbReference type="EMBL" id="SRID01000245">
    <property type="protein sequence ID" value="TGA99700.1"/>
    <property type="molecule type" value="Genomic_DNA"/>
</dbReference>
<name>A0A4Z0GT17_9ACTN</name>
<dbReference type="SUPFAM" id="SSF88946">
    <property type="entry name" value="Sigma2 domain of RNA polymerase sigma factors"/>
    <property type="match status" value="1"/>
</dbReference>
<proteinExistence type="inferred from homology"/>